<keyword evidence="4 5" id="KW-0720">Serine protease</keyword>
<dbReference type="Pfam" id="PF05922">
    <property type="entry name" value="Inhibitor_I9"/>
    <property type="match status" value="1"/>
</dbReference>
<evidence type="ECO:0000256" key="5">
    <source>
        <dbReference type="PROSITE-ProRule" id="PRU01240"/>
    </source>
</evidence>
<dbReference type="Proteomes" id="UP000197174">
    <property type="component" value="Unassembled WGS sequence"/>
</dbReference>
<dbReference type="EMBL" id="MZMV01000025">
    <property type="protein sequence ID" value="OWV06281.1"/>
    <property type="molecule type" value="Genomic_DNA"/>
</dbReference>
<name>A0A246RM40_9ACTN</name>
<keyword evidence="2 5" id="KW-0645">Protease</keyword>
<dbReference type="InterPro" id="IPR023827">
    <property type="entry name" value="Peptidase_S8_Asp-AS"/>
</dbReference>
<feature type="active site" description="Charge relay system" evidence="5">
    <location>
        <position position="231"/>
    </location>
</feature>
<feature type="active site" description="Charge relay system" evidence="5">
    <location>
        <position position="415"/>
    </location>
</feature>
<dbReference type="Pfam" id="PF00082">
    <property type="entry name" value="Peptidase_S8"/>
    <property type="match status" value="1"/>
</dbReference>
<feature type="domain" description="Peptidase S8/S53" evidence="8">
    <location>
        <begin position="222"/>
        <end position="451"/>
    </location>
</feature>
<dbReference type="InterPro" id="IPR010259">
    <property type="entry name" value="S8pro/Inhibitor_I9"/>
</dbReference>
<evidence type="ECO:0000256" key="1">
    <source>
        <dbReference type="ARBA" id="ARBA00011073"/>
    </source>
</evidence>
<keyword evidence="11" id="KW-1185">Reference proteome</keyword>
<evidence type="ECO:0000313" key="11">
    <source>
        <dbReference type="Proteomes" id="UP000197174"/>
    </source>
</evidence>
<evidence type="ECO:0000259" key="8">
    <source>
        <dbReference type="Pfam" id="PF00082"/>
    </source>
</evidence>
<feature type="domain" description="Inhibitor I9" evidence="9">
    <location>
        <begin position="88"/>
        <end position="161"/>
    </location>
</feature>
<evidence type="ECO:0000256" key="4">
    <source>
        <dbReference type="ARBA" id="ARBA00022825"/>
    </source>
</evidence>
<evidence type="ECO:0000256" key="6">
    <source>
        <dbReference type="RuleBase" id="RU003355"/>
    </source>
</evidence>
<organism evidence="10 11">
    <name type="scientific">Micromonospora wenchangensis</name>
    <dbReference type="NCBI Taxonomy" id="1185415"/>
    <lineage>
        <taxon>Bacteria</taxon>
        <taxon>Bacillati</taxon>
        <taxon>Actinomycetota</taxon>
        <taxon>Actinomycetes</taxon>
        <taxon>Micromonosporales</taxon>
        <taxon>Micromonosporaceae</taxon>
        <taxon>Micromonospora</taxon>
    </lineage>
</organism>
<dbReference type="PROSITE" id="PS51892">
    <property type="entry name" value="SUBTILASE"/>
    <property type="match status" value="1"/>
</dbReference>
<dbReference type="InterPro" id="IPR023828">
    <property type="entry name" value="Peptidase_S8_Ser-AS"/>
</dbReference>
<evidence type="ECO:0000256" key="2">
    <source>
        <dbReference type="ARBA" id="ARBA00022670"/>
    </source>
</evidence>
<dbReference type="GO" id="GO:0006508">
    <property type="term" value="P:proteolysis"/>
    <property type="evidence" value="ECO:0007669"/>
    <property type="project" value="UniProtKB-KW"/>
</dbReference>
<dbReference type="PROSITE" id="PS00137">
    <property type="entry name" value="SUBTILASE_HIS"/>
    <property type="match status" value="1"/>
</dbReference>
<keyword evidence="3 5" id="KW-0378">Hydrolase</keyword>
<dbReference type="InterPro" id="IPR022398">
    <property type="entry name" value="Peptidase_S8_His-AS"/>
</dbReference>
<dbReference type="PANTHER" id="PTHR43806:SF11">
    <property type="entry name" value="CEREVISIN-RELATED"/>
    <property type="match status" value="1"/>
</dbReference>
<dbReference type="InterPro" id="IPR034193">
    <property type="entry name" value="PCSK9_ProteinaseK-like"/>
</dbReference>
<comment type="similarity">
    <text evidence="1 5 6">Belongs to the peptidase S8 family.</text>
</comment>
<dbReference type="FunFam" id="3.40.50.200:FF:000014">
    <property type="entry name" value="Proteinase K"/>
    <property type="match status" value="1"/>
</dbReference>
<dbReference type="CDD" id="cd04077">
    <property type="entry name" value="Peptidases_S8_PCSK9_ProteinaseK_like"/>
    <property type="match status" value="1"/>
</dbReference>
<dbReference type="InterPro" id="IPR015500">
    <property type="entry name" value="Peptidase_S8_subtilisin-rel"/>
</dbReference>
<dbReference type="InterPro" id="IPR050131">
    <property type="entry name" value="Peptidase_S8_subtilisin-like"/>
</dbReference>
<feature type="region of interest" description="Disordered" evidence="7">
    <location>
        <begin position="1"/>
        <end position="26"/>
    </location>
</feature>
<dbReference type="PRINTS" id="PR00723">
    <property type="entry name" value="SUBTILISIN"/>
</dbReference>
<proteinExistence type="inferred from homology"/>
<dbReference type="GO" id="GO:0004252">
    <property type="term" value="F:serine-type endopeptidase activity"/>
    <property type="evidence" value="ECO:0007669"/>
    <property type="project" value="UniProtKB-UniRule"/>
</dbReference>
<evidence type="ECO:0000313" key="10">
    <source>
        <dbReference type="EMBL" id="OWV06281.1"/>
    </source>
</evidence>
<dbReference type="InterPro" id="IPR036852">
    <property type="entry name" value="Peptidase_S8/S53_dom_sf"/>
</dbReference>
<dbReference type="Gene3D" id="3.40.50.200">
    <property type="entry name" value="Peptidase S8/S53 domain"/>
    <property type="match status" value="1"/>
</dbReference>
<feature type="active site" description="Charge relay system" evidence="5">
    <location>
        <position position="264"/>
    </location>
</feature>
<dbReference type="SUPFAM" id="SSF52743">
    <property type="entry name" value="Subtilisin-like"/>
    <property type="match status" value="1"/>
</dbReference>
<dbReference type="GO" id="GO:0005615">
    <property type="term" value="C:extracellular space"/>
    <property type="evidence" value="ECO:0007669"/>
    <property type="project" value="TreeGrafter"/>
</dbReference>
<dbReference type="Gene3D" id="3.30.70.80">
    <property type="entry name" value="Peptidase S8 propeptide/proteinase inhibitor I9"/>
    <property type="match status" value="1"/>
</dbReference>
<dbReference type="InterPro" id="IPR037045">
    <property type="entry name" value="S8pro/Inhibitor_I9_sf"/>
</dbReference>
<evidence type="ECO:0000259" key="9">
    <source>
        <dbReference type="Pfam" id="PF05922"/>
    </source>
</evidence>
<dbReference type="PROSITE" id="PS00136">
    <property type="entry name" value="SUBTILASE_ASP"/>
    <property type="match status" value="1"/>
</dbReference>
<dbReference type="SUPFAM" id="SSF54897">
    <property type="entry name" value="Protease propeptides/inhibitors"/>
    <property type="match status" value="1"/>
</dbReference>
<accession>A0A246RM40</accession>
<evidence type="ECO:0000256" key="7">
    <source>
        <dbReference type="SAM" id="MobiDB-lite"/>
    </source>
</evidence>
<comment type="caution">
    <text evidence="10">The sequence shown here is derived from an EMBL/GenBank/DDBJ whole genome shotgun (WGS) entry which is preliminary data.</text>
</comment>
<dbReference type="PANTHER" id="PTHR43806">
    <property type="entry name" value="PEPTIDASE S8"/>
    <property type="match status" value="1"/>
</dbReference>
<gene>
    <name evidence="10" type="ORF">B5D80_16440</name>
</gene>
<dbReference type="PROSITE" id="PS00138">
    <property type="entry name" value="SUBTILASE_SER"/>
    <property type="match status" value="1"/>
</dbReference>
<dbReference type="InterPro" id="IPR000209">
    <property type="entry name" value="Peptidase_S8/S53_dom"/>
</dbReference>
<sequence length="469" mass="48170">MTCSTRGRPSPRFPSAGYQSTTDSPFEEDRALRKLGSRTARLGVLAGVLAGALATTTNAAVAAPGTPAPGRDAPAPLLAGSAEAAPDRYIVVLDDKPVSGERTARLARTDQSAAVAERAGGTVLNRYTQVLDGYAAVLPPAALAAVRNDPAVQYVERDTRIEGGLTGTTPDRTGPTTARAERAQAGGVSIQAVQSNPPSWGLDRIDQRNLPLSNSFGYTSTGSGVTAYIVDSGIRATHVDFGTRAAGVYDAVGDGNGTNDCHGHGTHVAGTIGGTTYGVAKSVTLRAVRVLQCDNSGWSTDLIEGVDWLATNHATVSVANFSLQGYGTSANTSIENLIDHGVYPVFIANNFNTDACTNGPRSSRGITVAATDINDNRASFSSYGTCVDIFAPGVDITSAGIASNTAVASGWSGTSMAAPHVTGWLARYRQTNPTATLATAKSALITAATTGKVVNPGTGSPNRLLYAAP</sequence>
<evidence type="ECO:0008006" key="12">
    <source>
        <dbReference type="Google" id="ProtNLM"/>
    </source>
</evidence>
<reference evidence="10 11" key="1">
    <citation type="submission" date="2017-03" db="EMBL/GenBank/DDBJ databases">
        <title>Whole genome sequence of Micromonospora wenchangensis, isolated from mangrove soil.</title>
        <authorList>
            <person name="Yang H."/>
        </authorList>
    </citation>
    <scope>NUCLEOTIDE SEQUENCE [LARGE SCALE GENOMIC DNA]</scope>
    <source>
        <strain evidence="10 11">CCTCC AA 2012002</strain>
    </source>
</reference>
<dbReference type="AlphaFoldDB" id="A0A246RM40"/>
<evidence type="ECO:0000256" key="3">
    <source>
        <dbReference type="ARBA" id="ARBA00022801"/>
    </source>
</evidence>
<dbReference type="OrthoDB" id="9798386at2"/>
<protein>
    <recommendedName>
        <fullName evidence="12">Serine protease</fullName>
    </recommendedName>
</protein>